<proteinExistence type="predicted"/>
<dbReference type="Gene3D" id="3.40.50.2300">
    <property type="match status" value="1"/>
</dbReference>
<dbReference type="InterPro" id="IPR050595">
    <property type="entry name" value="Bact_response_regulator"/>
</dbReference>
<evidence type="ECO:0000259" key="3">
    <source>
        <dbReference type="PROSITE" id="PS50110"/>
    </source>
</evidence>
<dbReference type="PANTHER" id="PTHR44591">
    <property type="entry name" value="STRESS RESPONSE REGULATOR PROTEIN 1"/>
    <property type="match status" value="1"/>
</dbReference>
<protein>
    <submittedName>
        <fullName evidence="4">Response regulator</fullName>
    </submittedName>
</protein>
<accession>A0ABZ1UR65</accession>
<dbReference type="InterPro" id="IPR001789">
    <property type="entry name" value="Sig_transdc_resp-reg_receiver"/>
</dbReference>
<evidence type="ECO:0000313" key="4">
    <source>
        <dbReference type="EMBL" id="WUR15207.1"/>
    </source>
</evidence>
<dbReference type="PANTHER" id="PTHR44591:SF3">
    <property type="entry name" value="RESPONSE REGULATORY DOMAIN-CONTAINING PROTEIN"/>
    <property type="match status" value="1"/>
</dbReference>
<dbReference type="EMBL" id="CP136508">
    <property type="protein sequence ID" value="WUR15207.1"/>
    <property type="molecule type" value="Genomic_DNA"/>
</dbReference>
<keyword evidence="5" id="KW-1185">Reference proteome</keyword>
<name>A0ABZ1UR65_9BURK</name>
<sequence>MTARRRTILVVDDTPDSIMVLCALLKEAYDTKVAVSGEVALRVLGAAPVDLVLLDVMMPGLDGYEVCRRIRAMPATAALPVVFLTARDTPEDAALALAAGGDGHLAKPVDPARLHAMLGRLLAP</sequence>
<evidence type="ECO:0000313" key="5">
    <source>
        <dbReference type="Proteomes" id="UP000321323"/>
    </source>
</evidence>
<evidence type="ECO:0000256" key="2">
    <source>
        <dbReference type="PROSITE-ProRule" id="PRU00169"/>
    </source>
</evidence>
<dbReference type="Proteomes" id="UP000321323">
    <property type="component" value="Chromosome"/>
</dbReference>
<gene>
    <name evidence="4" type="ORF">E7V67_008900</name>
</gene>
<dbReference type="Pfam" id="PF00072">
    <property type="entry name" value="Response_reg"/>
    <property type="match status" value="1"/>
</dbReference>
<evidence type="ECO:0000256" key="1">
    <source>
        <dbReference type="ARBA" id="ARBA00022553"/>
    </source>
</evidence>
<keyword evidence="1 2" id="KW-0597">Phosphoprotein</keyword>
<dbReference type="InterPro" id="IPR011006">
    <property type="entry name" value="CheY-like_superfamily"/>
</dbReference>
<reference evidence="4 5" key="1">
    <citation type="journal article" date="2019" name="Int. J. Syst. Evol. Microbiol.">
        <title>The Draft Whole-Genome Sequence of the Antibiotic Producer Empedobacter haloabium ATCC 31962 Provides Indications for Its Taxonomic Reclassification.</title>
        <authorList>
            <person name="Miess H."/>
            <person name="Arlt P."/>
            <person name="Apel A.K."/>
            <person name="Weber T."/>
            <person name="Nieselt K."/>
            <person name="Hanssen F."/>
            <person name="Czemmel S."/>
            <person name="Nahnsen S."/>
            <person name="Gross H."/>
        </authorList>
    </citation>
    <scope>NUCLEOTIDE SEQUENCE [LARGE SCALE GENOMIC DNA]</scope>
    <source>
        <strain evidence="4 5">ATCC 31962</strain>
    </source>
</reference>
<organism evidence="4 5">
    <name type="scientific">[Empedobacter] haloabium</name>
    <dbReference type="NCBI Taxonomy" id="592317"/>
    <lineage>
        <taxon>Bacteria</taxon>
        <taxon>Pseudomonadati</taxon>
        <taxon>Pseudomonadota</taxon>
        <taxon>Betaproteobacteria</taxon>
        <taxon>Burkholderiales</taxon>
        <taxon>Oxalobacteraceae</taxon>
        <taxon>Telluria group</taxon>
        <taxon>Telluria group incertae sedis</taxon>
    </lineage>
</organism>
<dbReference type="SMART" id="SM00448">
    <property type="entry name" value="REC"/>
    <property type="match status" value="1"/>
</dbReference>
<dbReference type="PROSITE" id="PS50110">
    <property type="entry name" value="RESPONSE_REGULATORY"/>
    <property type="match status" value="1"/>
</dbReference>
<feature type="modified residue" description="4-aspartylphosphate" evidence="2">
    <location>
        <position position="55"/>
    </location>
</feature>
<dbReference type="SUPFAM" id="SSF52172">
    <property type="entry name" value="CheY-like"/>
    <property type="match status" value="1"/>
</dbReference>
<feature type="domain" description="Response regulatory" evidence="3">
    <location>
        <begin position="7"/>
        <end position="122"/>
    </location>
</feature>